<protein>
    <submittedName>
        <fullName evidence="4">Fibronectin type 3 domain-containing protein</fullName>
    </submittedName>
</protein>
<dbReference type="InterPro" id="IPR038765">
    <property type="entry name" value="Papain-like_cys_pep_sf"/>
</dbReference>
<dbReference type="InterPro" id="IPR050991">
    <property type="entry name" value="ECM_Regulatory_Proteins"/>
</dbReference>
<dbReference type="SMART" id="SM00060">
    <property type="entry name" value="FN3"/>
    <property type="match status" value="6"/>
</dbReference>
<dbReference type="SMART" id="SM00460">
    <property type="entry name" value="TGc"/>
    <property type="match status" value="1"/>
</dbReference>
<feature type="domain" description="Fibronectin type-III" evidence="3">
    <location>
        <begin position="785"/>
        <end position="875"/>
    </location>
</feature>
<dbReference type="EMBL" id="SMBP01000012">
    <property type="protein sequence ID" value="TCU59011.1"/>
    <property type="molecule type" value="Genomic_DNA"/>
</dbReference>
<evidence type="ECO:0000313" key="5">
    <source>
        <dbReference type="Proteomes" id="UP000295773"/>
    </source>
</evidence>
<dbReference type="InterPro" id="IPR003961">
    <property type="entry name" value="FN3_dom"/>
</dbReference>
<dbReference type="Pfam" id="PF01841">
    <property type="entry name" value="Transglut_core"/>
    <property type="match status" value="1"/>
</dbReference>
<evidence type="ECO:0000256" key="1">
    <source>
        <dbReference type="ARBA" id="ARBA00022737"/>
    </source>
</evidence>
<feature type="chain" id="PRO_5020617937" evidence="2">
    <location>
        <begin position="33"/>
        <end position="875"/>
    </location>
</feature>
<dbReference type="PANTHER" id="PTHR46708:SF2">
    <property type="entry name" value="FIBRONECTIN TYPE-III DOMAIN-CONTAINING PROTEIN"/>
    <property type="match status" value="1"/>
</dbReference>
<dbReference type="Gene3D" id="2.60.40.10">
    <property type="entry name" value="Immunoglobulins"/>
    <property type="match status" value="5"/>
</dbReference>
<dbReference type="CDD" id="cd00063">
    <property type="entry name" value="FN3"/>
    <property type="match status" value="4"/>
</dbReference>
<dbReference type="AlphaFoldDB" id="A0A4R3TAV4"/>
<dbReference type="SUPFAM" id="SSF54001">
    <property type="entry name" value="Cysteine proteinases"/>
    <property type="match status" value="1"/>
</dbReference>
<evidence type="ECO:0000313" key="4">
    <source>
        <dbReference type="EMBL" id="TCU59011.1"/>
    </source>
</evidence>
<sequence>MKSKMKQFMVLVCAFVLSVSTLIPTTFMTVHAASATPVLTAKADRDNGILLKWTASNRVSDPTDAEYMIMRKRDDGYYDGLVKRDPKYGLFFLDATNLTIGKEYTYKIRESVNGKEVDSNEVTVKAVASNPAANEFTNKAKAADYLKEQMVKRNKKISLIYNAGTFPSGLGNELYEMARTDDEKADPATAAQGDYLRYTIKPNTIRITTGIDGKVGSLNSYTFTFELDYYTSKQEEEAVDAKVSQILASFANNGITQASSDYDKAKAVYDYLATNLHYNNNPRPDNGNLMITAYDSLVRKEAQCYGQTLGAYRLLKELGLVTRRVNGDLYLEDKKDTIAHGWNLVLMDGKWYNFDATGAATYYEETNDMTYKKLLKPYDTFVSQGYTLNAEYALTSAFGKAHPYGTTVYQDEPDAPNNLTLVNLGEGKIQASFTSVKGADGYALYRSTSATGTFSKVAEGNATTLIDETAQPGVEYHYKVKAYAMVSGDRLYSSYSPRRIITSKSIGTPVLSALTATSNTVKVSWGAVAGAEYYQVYRADSVNGTYSLVNRKNYTTTTISDAVVSAGKTYYYKVRAFKDGEYSMFSTISSVTTKPATPTGIQTSSAGATSVNVQWAKSEGAKYYQVYRSTNATKDFRLLGVYDENTFSMKSRALLTNQTYYYKVRAYTVVNKKGIYSPFSNVVKGTPKLAAPTNVKASPNTSTTLKISWKLTDGATYYQVYRSTSKTGKYALLGVYNSTTTSSISRSLLTGNTYYYKVRAYRWVKGERVFSPFSSVITGKPVLSKTSKVTAKATSSTTAKITWNKIEGATYYQVYRGTSANGKYALLATYDKNTTTCTSKKLKKGNTYYYKVRAYKWVKGTRVFSPFSTPVKVKI</sequence>
<keyword evidence="5" id="KW-1185">Reference proteome</keyword>
<feature type="domain" description="Fibronectin type-III" evidence="3">
    <location>
        <begin position="691"/>
        <end position="781"/>
    </location>
</feature>
<dbReference type="InterPro" id="IPR002931">
    <property type="entry name" value="Transglutaminase-like"/>
</dbReference>
<gene>
    <name evidence="4" type="ORF">EDD61_11239</name>
</gene>
<keyword evidence="2" id="KW-0732">Signal</keyword>
<dbReference type="InterPro" id="IPR013783">
    <property type="entry name" value="Ig-like_fold"/>
</dbReference>
<feature type="signal peptide" evidence="2">
    <location>
        <begin position="1"/>
        <end position="32"/>
    </location>
</feature>
<dbReference type="Proteomes" id="UP000295773">
    <property type="component" value="Unassembled WGS sequence"/>
</dbReference>
<dbReference type="InterPro" id="IPR036116">
    <property type="entry name" value="FN3_sf"/>
</dbReference>
<accession>A0A4R3TAV4</accession>
<dbReference type="RefSeq" id="WP_132224949.1">
    <property type="nucleotide sequence ID" value="NZ_JANKBG010000012.1"/>
</dbReference>
<evidence type="ECO:0000259" key="3">
    <source>
        <dbReference type="PROSITE" id="PS50853"/>
    </source>
</evidence>
<reference evidence="4 5" key="1">
    <citation type="submission" date="2019-03" db="EMBL/GenBank/DDBJ databases">
        <title>Genomic Encyclopedia of Type Strains, Phase IV (KMG-IV): sequencing the most valuable type-strain genomes for metagenomic binning, comparative biology and taxonomic classification.</title>
        <authorList>
            <person name="Goeker M."/>
        </authorList>
    </citation>
    <scope>NUCLEOTIDE SEQUENCE [LARGE SCALE GENOMIC DNA]</scope>
    <source>
        <strain evidence="4 5">DSM 29481</strain>
    </source>
</reference>
<comment type="caution">
    <text evidence="4">The sequence shown here is derived from an EMBL/GenBank/DDBJ whole genome shotgun (WGS) entry which is preliminary data.</text>
</comment>
<dbReference type="PANTHER" id="PTHR46708">
    <property type="entry name" value="TENASCIN"/>
    <property type="match status" value="1"/>
</dbReference>
<name>A0A4R3TAV4_9FIRM</name>
<dbReference type="Gene3D" id="3.10.620.30">
    <property type="match status" value="1"/>
</dbReference>
<evidence type="ECO:0000256" key="2">
    <source>
        <dbReference type="SAM" id="SignalP"/>
    </source>
</evidence>
<proteinExistence type="predicted"/>
<dbReference type="SUPFAM" id="SSF49265">
    <property type="entry name" value="Fibronectin type III"/>
    <property type="match status" value="3"/>
</dbReference>
<feature type="domain" description="Fibronectin type-III" evidence="3">
    <location>
        <begin position="505"/>
        <end position="596"/>
    </location>
</feature>
<organism evidence="4 5">
    <name type="scientific">Longicatena caecimuris</name>
    <dbReference type="NCBI Taxonomy" id="1796635"/>
    <lineage>
        <taxon>Bacteria</taxon>
        <taxon>Bacillati</taxon>
        <taxon>Bacillota</taxon>
        <taxon>Erysipelotrichia</taxon>
        <taxon>Erysipelotrichales</taxon>
        <taxon>Erysipelotrichaceae</taxon>
        <taxon>Longicatena</taxon>
    </lineage>
</organism>
<keyword evidence="1" id="KW-0677">Repeat</keyword>
<dbReference type="PROSITE" id="PS50853">
    <property type="entry name" value="FN3"/>
    <property type="match status" value="4"/>
</dbReference>
<feature type="domain" description="Fibronectin type-III" evidence="3">
    <location>
        <begin position="597"/>
        <end position="689"/>
    </location>
</feature>